<gene>
    <name evidence="1" type="ORF">KIW84_041061</name>
</gene>
<organism evidence="1 2">
    <name type="scientific">Pisum sativum</name>
    <name type="common">Garden pea</name>
    <name type="synonym">Lathyrus oleraceus</name>
    <dbReference type="NCBI Taxonomy" id="3888"/>
    <lineage>
        <taxon>Eukaryota</taxon>
        <taxon>Viridiplantae</taxon>
        <taxon>Streptophyta</taxon>
        <taxon>Embryophyta</taxon>
        <taxon>Tracheophyta</taxon>
        <taxon>Spermatophyta</taxon>
        <taxon>Magnoliopsida</taxon>
        <taxon>eudicotyledons</taxon>
        <taxon>Gunneridae</taxon>
        <taxon>Pentapetalae</taxon>
        <taxon>rosids</taxon>
        <taxon>fabids</taxon>
        <taxon>Fabales</taxon>
        <taxon>Fabaceae</taxon>
        <taxon>Papilionoideae</taxon>
        <taxon>50 kb inversion clade</taxon>
        <taxon>NPAAA clade</taxon>
        <taxon>Hologalegina</taxon>
        <taxon>IRL clade</taxon>
        <taxon>Fabeae</taxon>
        <taxon>Lathyrus</taxon>
    </lineage>
</organism>
<sequence>MVGTEFLMREQDEVRGGGMWIYRDAKVSGHVQREGKAHEEKKNVGYPQHFKLQMKTYVEATVNKVDVLKAREVKRAVAIYNVLKDDLYRFERAFLGRVDVPGSSYNIQNLFHVEGYFSVKVTPL</sequence>
<name>A0A9D4X986_PEA</name>
<proteinExistence type="predicted"/>
<dbReference type="Gramene" id="Psat04G0106100-T1">
    <property type="protein sequence ID" value="KAI5415879.1"/>
    <property type="gene ID" value="KIW84_041061"/>
</dbReference>
<protein>
    <submittedName>
        <fullName evidence="1">Uncharacterized protein</fullName>
    </submittedName>
</protein>
<evidence type="ECO:0000313" key="2">
    <source>
        <dbReference type="Proteomes" id="UP001058974"/>
    </source>
</evidence>
<dbReference type="AlphaFoldDB" id="A0A9D4X986"/>
<evidence type="ECO:0000313" key="1">
    <source>
        <dbReference type="EMBL" id="KAI5415879.1"/>
    </source>
</evidence>
<comment type="caution">
    <text evidence="1">The sequence shown here is derived from an EMBL/GenBank/DDBJ whole genome shotgun (WGS) entry which is preliminary data.</text>
</comment>
<reference evidence="1 2" key="1">
    <citation type="journal article" date="2022" name="Nat. Genet.">
        <title>Improved pea reference genome and pan-genome highlight genomic features and evolutionary characteristics.</title>
        <authorList>
            <person name="Yang T."/>
            <person name="Liu R."/>
            <person name="Luo Y."/>
            <person name="Hu S."/>
            <person name="Wang D."/>
            <person name="Wang C."/>
            <person name="Pandey M.K."/>
            <person name="Ge S."/>
            <person name="Xu Q."/>
            <person name="Li N."/>
            <person name="Li G."/>
            <person name="Huang Y."/>
            <person name="Saxena R.K."/>
            <person name="Ji Y."/>
            <person name="Li M."/>
            <person name="Yan X."/>
            <person name="He Y."/>
            <person name="Liu Y."/>
            <person name="Wang X."/>
            <person name="Xiang C."/>
            <person name="Varshney R.K."/>
            <person name="Ding H."/>
            <person name="Gao S."/>
            <person name="Zong X."/>
        </authorList>
    </citation>
    <scope>NUCLEOTIDE SEQUENCE [LARGE SCALE GENOMIC DNA]</scope>
    <source>
        <strain evidence="1 2">cv. Zhongwan 6</strain>
    </source>
</reference>
<keyword evidence="2" id="KW-1185">Reference proteome</keyword>
<dbReference type="Proteomes" id="UP001058974">
    <property type="component" value="Chromosome 4"/>
</dbReference>
<accession>A0A9D4X986</accession>
<dbReference type="EMBL" id="JAMSHJ010000004">
    <property type="protein sequence ID" value="KAI5415879.1"/>
    <property type="molecule type" value="Genomic_DNA"/>
</dbReference>